<proteinExistence type="predicted"/>
<sequence>MPETILGSTAGRGASRRGTISRRALRTRPTLSGHPGTAATHGFTHN</sequence>
<accession>A0A5B7G5S6</accession>
<dbReference type="AlphaFoldDB" id="A0A5B7G5S6"/>
<feature type="compositionally biased region" description="Low complexity" evidence="1">
    <location>
        <begin position="7"/>
        <end position="18"/>
    </location>
</feature>
<evidence type="ECO:0000256" key="1">
    <source>
        <dbReference type="SAM" id="MobiDB-lite"/>
    </source>
</evidence>
<name>A0A5B7G5S6_PORTR</name>
<reference evidence="2 3" key="1">
    <citation type="submission" date="2019-05" db="EMBL/GenBank/DDBJ databases">
        <title>Another draft genome of Portunus trituberculatus and its Hox gene families provides insights of decapod evolution.</title>
        <authorList>
            <person name="Jeong J.-H."/>
            <person name="Song I."/>
            <person name="Kim S."/>
            <person name="Choi T."/>
            <person name="Kim D."/>
            <person name="Ryu S."/>
            <person name="Kim W."/>
        </authorList>
    </citation>
    <scope>NUCLEOTIDE SEQUENCE [LARGE SCALE GENOMIC DNA]</scope>
    <source>
        <tissue evidence="2">Muscle</tissue>
    </source>
</reference>
<keyword evidence="3" id="KW-1185">Reference proteome</keyword>
<dbReference type="Proteomes" id="UP000324222">
    <property type="component" value="Unassembled WGS sequence"/>
</dbReference>
<organism evidence="2 3">
    <name type="scientific">Portunus trituberculatus</name>
    <name type="common">Swimming crab</name>
    <name type="synonym">Neptunus trituberculatus</name>
    <dbReference type="NCBI Taxonomy" id="210409"/>
    <lineage>
        <taxon>Eukaryota</taxon>
        <taxon>Metazoa</taxon>
        <taxon>Ecdysozoa</taxon>
        <taxon>Arthropoda</taxon>
        <taxon>Crustacea</taxon>
        <taxon>Multicrustacea</taxon>
        <taxon>Malacostraca</taxon>
        <taxon>Eumalacostraca</taxon>
        <taxon>Eucarida</taxon>
        <taxon>Decapoda</taxon>
        <taxon>Pleocyemata</taxon>
        <taxon>Brachyura</taxon>
        <taxon>Eubrachyura</taxon>
        <taxon>Portunoidea</taxon>
        <taxon>Portunidae</taxon>
        <taxon>Portuninae</taxon>
        <taxon>Portunus</taxon>
    </lineage>
</organism>
<comment type="caution">
    <text evidence="2">The sequence shown here is derived from an EMBL/GenBank/DDBJ whole genome shotgun (WGS) entry which is preliminary data.</text>
</comment>
<evidence type="ECO:0000313" key="3">
    <source>
        <dbReference type="Proteomes" id="UP000324222"/>
    </source>
</evidence>
<gene>
    <name evidence="2" type="ORF">E2C01_048202</name>
</gene>
<evidence type="ECO:0000313" key="2">
    <source>
        <dbReference type="EMBL" id="MPC54292.1"/>
    </source>
</evidence>
<feature type="region of interest" description="Disordered" evidence="1">
    <location>
        <begin position="1"/>
        <end position="46"/>
    </location>
</feature>
<protein>
    <submittedName>
        <fullName evidence="2">Uncharacterized protein</fullName>
    </submittedName>
</protein>
<dbReference type="EMBL" id="VSRR010012243">
    <property type="protein sequence ID" value="MPC54292.1"/>
    <property type="molecule type" value="Genomic_DNA"/>
</dbReference>